<keyword evidence="1" id="KW-0732">Signal</keyword>
<dbReference type="WBParaSite" id="Csp11.Scaffold606.g5697.t1">
    <property type="protein sequence ID" value="Csp11.Scaffold606.g5697.t1"/>
    <property type="gene ID" value="Csp11.Scaffold606.g5697"/>
</dbReference>
<evidence type="ECO:0000313" key="2">
    <source>
        <dbReference type="Proteomes" id="UP000095282"/>
    </source>
</evidence>
<feature type="chain" id="PRO_5009307492" evidence="1">
    <location>
        <begin position="26"/>
        <end position="153"/>
    </location>
</feature>
<sequence>MAQTTIMSITRTFLLMAILFHVSSTNPISRHFKLMVKCGQRNVAYAMVHFHEFENDHPKFENPFSHLHRKTDQHGHYHFYNEEEIISLEGKNIKVMVKDSCDLDHEKPIECNLPYHQFEVPFNDIPLHENSKDTLILDLTSQLAKKHRGRHCS</sequence>
<dbReference type="Proteomes" id="UP000095282">
    <property type="component" value="Unplaced"/>
</dbReference>
<accession>A0A1I7TGG8</accession>
<reference evidence="3" key="1">
    <citation type="submission" date="2016-11" db="UniProtKB">
        <authorList>
            <consortium name="WormBaseParasite"/>
        </authorList>
    </citation>
    <scope>IDENTIFICATION</scope>
</reference>
<evidence type="ECO:0000313" key="3">
    <source>
        <dbReference type="WBParaSite" id="Csp11.Scaffold606.g5697.t1"/>
    </source>
</evidence>
<dbReference type="eggNOG" id="ENOG502TIV6">
    <property type="taxonomic scope" value="Eukaryota"/>
</dbReference>
<feature type="signal peptide" evidence="1">
    <location>
        <begin position="1"/>
        <end position="25"/>
    </location>
</feature>
<keyword evidence="2" id="KW-1185">Reference proteome</keyword>
<proteinExistence type="predicted"/>
<name>A0A1I7TGG8_9PELO</name>
<dbReference type="AlphaFoldDB" id="A0A1I7TGG8"/>
<evidence type="ECO:0000256" key="1">
    <source>
        <dbReference type="SAM" id="SignalP"/>
    </source>
</evidence>
<organism evidence="2 3">
    <name type="scientific">Caenorhabditis tropicalis</name>
    <dbReference type="NCBI Taxonomy" id="1561998"/>
    <lineage>
        <taxon>Eukaryota</taxon>
        <taxon>Metazoa</taxon>
        <taxon>Ecdysozoa</taxon>
        <taxon>Nematoda</taxon>
        <taxon>Chromadorea</taxon>
        <taxon>Rhabditida</taxon>
        <taxon>Rhabditina</taxon>
        <taxon>Rhabditomorpha</taxon>
        <taxon>Rhabditoidea</taxon>
        <taxon>Rhabditidae</taxon>
        <taxon>Peloderinae</taxon>
        <taxon>Caenorhabditis</taxon>
    </lineage>
</organism>
<protein>
    <submittedName>
        <fullName evidence="3">TransThyretin-Related family domain</fullName>
    </submittedName>
</protein>